<comment type="caution">
    <text evidence="2">The sequence shown here is derived from an EMBL/GenBank/DDBJ whole genome shotgun (WGS) entry which is preliminary data.</text>
</comment>
<dbReference type="AlphaFoldDB" id="E7RXP6"/>
<dbReference type="EMBL" id="AEQP01000010">
    <property type="protein sequence ID" value="EFV94720.1"/>
    <property type="molecule type" value="Genomic_DNA"/>
</dbReference>
<dbReference type="HOGENOM" id="CLU_3026702_0_0_4"/>
<evidence type="ECO:0000313" key="3">
    <source>
        <dbReference type="Proteomes" id="UP000011021"/>
    </source>
</evidence>
<feature type="compositionally biased region" description="Basic and acidic residues" evidence="1">
    <location>
        <begin position="8"/>
        <end position="20"/>
    </location>
</feature>
<evidence type="ECO:0000313" key="2">
    <source>
        <dbReference type="EMBL" id="EFV94720.1"/>
    </source>
</evidence>
<keyword evidence="3" id="KW-1185">Reference proteome</keyword>
<accession>E7RXP6</accession>
<proteinExistence type="predicted"/>
<organism evidence="2 3">
    <name type="scientific">Lautropia mirabilis ATCC 51599</name>
    <dbReference type="NCBI Taxonomy" id="887898"/>
    <lineage>
        <taxon>Bacteria</taxon>
        <taxon>Pseudomonadati</taxon>
        <taxon>Pseudomonadota</taxon>
        <taxon>Betaproteobacteria</taxon>
        <taxon>Burkholderiales</taxon>
        <taxon>Burkholderiaceae</taxon>
        <taxon>Lautropia</taxon>
    </lineage>
</organism>
<evidence type="ECO:0000256" key="1">
    <source>
        <dbReference type="SAM" id="MobiDB-lite"/>
    </source>
</evidence>
<name>E7RXP6_9BURK</name>
<feature type="region of interest" description="Disordered" evidence="1">
    <location>
        <begin position="1"/>
        <end position="20"/>
    </location>
</feature>
<gene>
    <name evidence="2" type="ORF">HMPREF0551_1467</name>
</gene>
<sequence length="55" mass="6074">MSGLGSGRESHGVRQEDVWSRAADGRRQMLVFCTVSKAQPCEAPPKCEIISRLNQ</sequence>
<reference evidence="2 3" key="1">
    <citation type="submission" date="2010-12" db="EMBL/GenBank/DDBJ databases">
        <authorList>
            <person name="Muzny D."/>
            <person name="Qin X."/>
            <person name="Deng J."/>
            <person name="Jiang H."/>
            <person name="Liu Y."/>
            <person name="Qu J."/>
            <person name="Song X.-Z."/>
            <person name="Zhang L."/>
            <person name="Thornton R."/>
            <person name="Coyle M."/>
            <person name="Francisco L."/>
            <person name="Jackson L."/>
            <person name="Javaid M."/>
            <person name="Korchina V."/>
            <person name="Kovar C."/>
            <person name="Mata R."/>
            <person name="Mathew T."/>
            <person name="Ngo R."/>
            <person name="Nguyen L."/>
            <person name="Nguyen N."/>
            <person name="Okwuonu G."/>
            <person name="Ongeri F."/>
            <person name="Pham C."/>
            <person name="Simmons D."/>
            <person name="Wilczek-Boney K."/>
            <person name="Hale W."/>
            <person name="Jakkamsetti A."/>
            <person name="Pham P."/>
            <person name="Ruth R."/>
            <person name="San Lucas F."/>
            <person name="Warren J."/>
            <person name="Zhang J."/>
            <person name="Zhao Z."/>
            <person name="Zhou C."/>
            <person name="Zhu D."/>
            <person name="Lee S."/>
            <person name="Bess C."/>
            <person name="Blankenburg K."/>
            <person name="Forbes L."/>
            <person name="Fu Q."/>
            <person name="Gubbala S."/>
            <person name="Hirani K."/>
            <person name="Jayaseelan J.C."/>
            <person name="Lara F."/>
            <person name="Munidasa M."/>
            <person name="Palculict T."/>
            <person name="Patil S."/>
            <person name="Pu L.-L."/>
            <person name="Saada N."/>
            <person name="Tang L."/>
            <person name="Weissenberger G."/>
            <person name="Zhu Y."/>
            <person name="Hemphill L."/>
            <person name="Shang Y."/>
            <person name="Youmans B."/>
            <person name="Ayvaz T."/>
            <person name="Ross M."/>
            <person name="Santibanez J."/>
            <person name="Aqrawi P."/>
            <person name="Gross S."/>
            <person name="Joshi V."/>
            <person name="Fowler G."/>
            <person name="Nazareth L."/>
            <person name="Reid J."/>
            <person name="Worley K."/>
            <person name="Petrosino J."/>
            <person name="Highlander S."/>
            <person name="Gibbs R."/>
        </authorList>
    </citation>
    <scope>NUCLEOTIDE SEQUENCE [LARGE SCALE GENOMIC DNA]</scope>
    <source>
        <strain evidence="2 3">ATCC 51599</strain>
    </source>
</reference>
<protein>
    <submittedName>
        <fullName evidence="2">Uncharacterized protein</fullName>
    </submittedName>
</protein>
<dbReference type="Proteomes" id="UP000011021">
    <property type="component" value="Unassembled WGS sequence"/>
</dbReference>